<sequence>MIRQENSGSLFLLCQKTACARIFNTLRNVGKRAGGIFFALV</sequence>
<name>R4WRX3_9BURK</name>
<reference evidence="1 2" key="2">
    <citation type="journal article" date="2018" name="Int. J. Syst. Evol. Microbiol.">
        <title>Burkholderia insecticola sp. nov., a gut symbiotic bacterium of the bean bug Riptortus pedestris.</title>
        <authorList>
            <person name="Takeshita K."/>
            <person name="Tamaki H."/>
            <person name="Ohbayashi T."/>
            <person name="Meng X.-Y."/>
            <person name="Sone T."/>
            <person name="Mitani Y."/>
            <person name="Peeters C."/>
            <person name="Kikuchi Y."/>
            <person name="Vandamme P."/>
        </authorList>
    </citation>
    <scope>NUCLEOTIDE SEQUENCE [LARGE SCALE GENOMIC DNA]</scope>
    <source>
        <strain evidence="1">RPE64</strain>
        <plasmid evidence="1 2">p1</plasmid>
    </source>
</reference>
<evidence type="ECO:0000313" key="2">
    <source>
        <dbReference type="Proteomes" id="UP000013966"/>
    </source>
</evidence>
<dbReference type="PATRIC" id="fig|758793.3.peg.5520"/>
<reference evidence="1 2" key="1">
    <citation type="journal article" date="2013" name="Genome Announc.">
        <title>Complete Genome Sequence of Burkholderia sp. Strain RPE64, Bacterial Symbiont of the Bean Bug Riptortus pedestris.</title>
        <authorList>
            <person name="Shibata T.F."/>
            <person name="Maeda T."/>
            <person name="Nikoh N."/>
            <person name="Yamaguchi K."/>
            <person name="Oshima K."/>
            <person name="Hattori M."/>
            <person name="Nishiyama T."/>
            <person name="Hasebe M."/>
            <person name="Fukatsu T."/>
            <person name="Kikuchi Y."/>
            <person name="Shigenobu S."/>
        </authorList>
    </citation>
    <scope>NUCLEOTIDE SEQUENCE [LARGE SCALE GENOMIC DNA]</scope>
    <source>
        <plasmid evidence="1 2">p1</plasmid>
    </source>
</reference>
<keyword evidence="2" id="KW-1185">Reference proteome</keyword>
<keyword evidence="1" id="KW-0614">Plasmid</keyword>
<dbReference type="AlphaFoldDB" id="R4WRX3"/>
<dbReference type="Proteomes" id="UP000013966">
    <property type="component" value="Plasmid p1"/>
</dbReference>
<dbReference type="HOGENOM" id="CLU_3266889_0_0_4"/>
<dbReference type="KEGG" id="buo:BRPE64_DCDS03730"/>
<protein>
    <submittedName>
        <fullName evidence="1">Uncharacterized protein</fullName>
    </submittedName>
</protein>
<dbReference type="EMBL" id="AP013061">
    <property type="protein sequence ID" value="BAN27309.1"/>
    <property type="molecule type" value="Genomic_DNA"/>
</dbReference>
<gene>
    <name evidence="1" type="ORF">BRPE64_DCDS03730</name>
</gene>
<organism evidence="1 2">
    <name type="scientific">Caballeronia insecticola</name>
    <dbReference type="NCBI Taxonomy" id="758793"/>
    <lineage>
        <taxon>Bacteria</taxon>
        <taxon>Pseudomonadati</taxon>
        <taxon>Pseudomonadota</taxon>
        <taxon>Betaproteobacteria</taxon>
        <taxon>Burkholderiales</taxon>
        <taxon>Burkholderiaceae</taxon>
        <taxon>Caballeronia</taxon>
    </lineage>
</organism>
<geneLocation type="plasmid" evidence="1 2">
    <name>p1</name>
</geneLocation>
<accession>R4WRX3</accession>
<proteinExistence type="predicted"/>
<evidence type="ECO:0000313" key="1">
    <source>
        <dbReference type="EMBL" id="BAN27309.1"/>
    </source>
</evidence>